<name>A6DRZ9_9BACT</name>
<dbReference type="STRING" id="313628.LNTAR_08126"/>
<dbReference type="SMART" id="SM00886">
    <property type="entry name" value="Dabb"/>
    <property type="match status" value="1"/>
</dbReference>
<sequence>MKKLLFLCVVLLFVSCQSNRQPDPRIVHVVLTWLNEPTNEKHRNMVIKASEEFLKIPGVLDVGVGIPLMSDRDIVDDSFDVGIFLTFKTEEDLQAYIDHPDHQATVKLILKPLVKKIKVYDIVDL</sequence>
<dbReference type="Gene3D" id="3.30.70.100">
    <property type="match status" value="1"/>
</dbReference>
<organism evidence="3 4">
    <name type="scientific">Lentisphaera araneosa HTCC2155</name>
    <dbReference type="NCBI Taxonomy" id="313628"/>
    <lineage>
        <taxon>Bacteria</taxon>
        <taxon>Pseudomonadati</taxon>
        <taxon>Lentisphaerota</taxon>
        <taxon>Lentisphaeria</taxon>
        <taxon>Lentisphaerales</taxon>
        <taxon>Lentisphaeraceae</taxon>
        <taxon>Lentisphaera</taxon>
    </lineage>
</organism>
<accession>A6DRZ9</accession>
<comment type="caution">
    <text evidence="3">The sequence shown here is derived from an EMBL/GenBank/DDBJ whole genome shotgun (WGS) entry which is preliminary data.</text>
</comment>
<dbReference type="Proteomes" id="UP000004947">
    <property type="component" value="Unassembled WGS sequence"/>
</dbReference>
<reference evidence="3 4" key="1">
    <citation type="journal article" date="2010" name="J. Bacteriol.">
        <title>Genome sequence of Lentisphaera araneosa HTCC2155T, the type species of the order Lentisphaerales in the phylum Lentisphaerae.</title>
        <authorList>
            <person name="Thrash J.C."/>
            <person name="Cho J.C."/>
            <person name="Vergin K.L."/>
            <person name="Morris R.M."/>
            <person name="Giovannoni S.J."/>
        </authorList>
    </citation>
    <scope>NUCLEOTIDE SEQUENCE [LARGE SCALE GENOMIC DNA]</scope>
    <source>
        <strain evidence="3 4">HTCC2155</strain>
    </source>
</reference>
<evidence type="ECO:0000256" key="1">
    <source>
        <dbReference type="SAM" id="SignalP"/>
    </source>
</evidence>
<dbReference type="SUPFAM" id="SSF54909">
    <property type="entry name" value="Dimeric alpha+beta barrel"/>
    <property type="match status" value="1"/>
</dbReference>
<dbReference type="AlphaFoldDB" id="A6DRZ9"/>
<dbReference type="RefSeq" id="WP_007280617.1">
    <property type="nucleotide sequence ID" value="NZ_ABCK01000027.1"/>
</dbReference>
<proteinExistence type="predicted"/>
<keyword evidence="4" id="KW-1185">Reference proteome</keyword>
<feature type="signal peptide" evidence="1">
    <location>
        <begin position="1"/>
        <end position="20"/>
    </location>
</feature>
<dbReference type="Pfam" id="PF07876">
    <property type="entry name" value="Dabb"/>
    <property type="match status" value="1"/>
</dbReference>
<evidence type="ECO:0000313" key="3">
    <source>
        <dbReference type="EMBL" id="EDM25574.1"/>
    </source>
</evidence>
<dbReference type="InterPro" id="IPR011008">
    <property type="entry name" value="Dimeric_a/b-barrel"/>
</dbReference>
<dbReference type="EMBL" id="ABCK01000027">
    <property type="protein sequence ID" value="EDM25574.1"/>
    <property type="molecule type" value="Genomic_DNA"/>
</dbReference>
<feature type="chain" id="PRO_5002694708" description="Stress-response A/B barrel domain-containing protein" evidence="1">
    <location>
        <begin position="21"/>
        <end position="125"/>
    </location>
</feature>
<feature type="domain" description="Stress-response A/B barrel" evidence="2">
    <location>
        <begin position="26"/>
        <end position="122"/>
    </location>
</feature>
<keyword evidence="1" id="KW-0732">Signal</keyword>
<dbReference type="PROSITE" id="PS51502">
    <property type="entry name" value="S_R_A_B_BARREL"/>
    <property type="match status" value="1"/>
</dbReference>
<dbReference type="InterPro" id="IPR013097">
    <property type="entry name" value="Dabb"/>
</dbReference>
<evidence type="ECO:0000259" key="2">
    <source>
        <dbReference type="PROSITE" id="PS51502"/>
    </source>
</evidence>
<dbReference type="eggNOG" id="ENOG50335YD">
    <property type="taxonomic scope" value="Bacteria"/>
</dbReference>
<dbReference type="OrthoDB" id="191456at2"/>
<evidence type="ECO:0000313" key="4">
    <source>
        <dbReference type="Proteomes" id="UP000004947"/>
    </source>
</evidence>
<dbReference type="PROSITE" id="PS51257">
    <property type="entry name" value="PROKAR_LIPOPROTEIN"/>
    <property type="match status" value="1"/>
</dbReference>
<gene>
    <name evidence="3" type="ORF">LNTAR_08126</name>
</gene>
<protein>
    <recommendedName>
        <fullName evidence="2">Stress-response A/B barrel domain-containing protein</fullName>
    </recommendedName>
</protein>